<feature type="transmembrane region" description="Helical" evidence="9">
    <location>
        <begin position="368"/>
        <end position="388"/>
    </location>
</feature>
<dbReference type="InterPro" id="IPR008457">
    <property type="entry name" value="Cu-R_CopD_dom"/>
</dbReference>
<evidence type="ECO:0000256" key="6">
    <source>
        <dbReference type="ARBA" id="ARBA00022989"/>
    </source>
</evidence>
<evidence type="ECO:0000256" key="4">
    <source>
        <dbReference type="ARBA" id="ARBA00022723"/>
    </source>
</evidence>
<evidence type="ECO:0000313" key="13">
    <source>
        <dbReference type="EMBL" id="MDR6244818.1"/>
    </source>
</evidence>
<evidence type="ECO:0000256" key="8">
    <source>
        <dbReference type="ARBA" id="ARBA00023136"/>
    </source>
</evidence>
<evidence type="ECO:0000259" key="12">
    <source>
        <dbReference type="Pfam" id="PF13115"/>
    </source>
</evidence>
<evidence type="ECO:0000256" key="5">
    <source>
        <dbReference type="ARBA" id="ARBA00022729"/>
    </source>
</evidence>
<feature type="domain" description="CopC" evidence="10">
    <location>
        <begin position="44"/>
        <end position="140"/>
    </location>
</feature>
<proteinExistence type="predicted"/>
<keyword evidence="8 9" id="KW-0472">Membrane</keyword>
<keyword evidence="4" id="KW-0479">Metal-binding</keyword>
<feature type="transmembrane region" description="Helical" evidence="9">
    <location>
        <begin position="400"/>
        <end position="423"/>
    </location>
</feature>
<keyword evidence="7" id="KW-0186">Copper</keyword>
<feature type="domain" description="Copper resistance protein D" evidence="11">
    <location>
        <begin position="362"/>
        <end position="453"/>
    </location>
</feature>
<feature type="transmembrane region" description="Helical" evidence="9">
    <location>
        <begin position="325"/>
        <end position="347"/>
    </location>
</feature>
<keyword evidence="2" id="KW-1003">Cell membrane</keyword>
<feature type="transmembrane region" description="Helical" evidence="9">
    <location>
        <begin position="207"/>
        <end position="228"/>
    </location>
</feature>
<organism evidence="13 14">
    <name type="scientific">Paenibacillus hunanensis</name>
    <dbReference type="NCBI Taxonomy" id="539262"/>
    <lineage>
        <taxon>Bacteria</taxon>
        <taxon>Bacillati</taxon>
        <taxon>Bacillota</taxon>
        <taxon>Bacilli</taxon>
        <taxon>Bacillales</taxon>
        <taxon>Paenibacillaceae</taxon>
        <taxon>Paenibacillus</taxon>
    </lineage>
</organism>
<dbReference type="Proteomes" id="UP001185028">
    <property type="component" value="Unassembled WGS sequence"/>
</dbReference>
<gene>
    <name evidence="13" type="ORF">JOC58_002715</name>
</gene>
<evidence type="ECO:0000256" key="9">
    <source>
        <dbReference type="SAM" id="Phobius"/>
    </source>
</evidence>
<reference evidence="13 14" key="1">
    <citation type="submission" date="2023-07" db="EMBL/GenBank/DDBJ databases">
        <title>Genomic Encyclopedia of Type Strains, Phase IV (KMG-IV): sequencing the most valuable type-strain genomes for metagenomic binning, comparative biology and taxonomic classification.</title>
        <authorList>
            <person name="Goeker M."/>
        </authorList>
    </citation>
    <scope>NUCLEOTIDE SEQUENCE [LARGE SCALE GENOMIC DNA]</scope>
    <source>
        <strain evidence="13 14">DSM 22170</strain>
    </source>
</reference>
<dbReference type="Pfam" id="PF04234">
    <property type="entry name" value="CopC"/>
    <property type="match status" value="1"/>
</dbReference>
<dbReference type="Gene3D" id="2.60.40.1220">
    <property type="match status" value="1"/>
</dbReference>
<keyword evidence="5" id="KW-0732">Signal</keyword>
<dbReference type="Pfam" id="PF05425">
    <property type="entry name" value="CopD"/>
    <property type="match status" value="1"/>
</dbReference>
<name>A0ABU1IZY5_9BACL</name>
<dbReference type="InterPro" id="IPR007348">
    <property type="entry name" value="CopC_dom"/>
</dbReference>
<comment type="caution">
    <text evidence="13">The sequence shown here is derived from an EMBL/GenBank/DDBJ whole genome shotgun (WGS) entry which is preliminary data.</text>
</comment>
<feature type="transmembrane region" description="Helical" evidence="9">
    <location>
        <begin position="171"/>
        <end position="195"/>
    </location>
</feature>
<dbReference type="InterPro" id="IPR014755">
    <property type="entry name" value="Cu-Rt/internalin_Ig-like"/>
</dbReference>
<evidence type="ECO:0000259" key="11">
    <source>
        <dbReference type="Pfam" id="PF05425"/>
    </source>
</evidence>
<keyword evidence="6 9" id="KW-1133">Transmembrane helix</keyword>
<feature type="transmembrane region" description="Helical" evidence="9">
    <location>
        <begin position="435"/>
        <end position="456"/>
    </location>
</feature>
<comment type="subcellular location">
    <subcellularLocation>
        <location evidence="1">Cell membrane</location>
        <topology evidence="1">Multi-pass membrane protein</topology>
    </subcellularLocation>
</comment>
<evidence type="ECO:0000256" key="1">
    <source>
        <dbReference type="ARBA" id="ARBA00004651"/>
    </source>
</evidence>
<dbReference type="SUPFAM" id="SSF81296">
    <property type="entry name" value="E set domains"/>
    <property type="match status" value="1"/>
</dbReference>
<feature type="domain" description="YtkA-like" evidence="12">
    <location>
        <begin position="477"/>
        <end position="558"/>
    </location>
</feature>
<dbReference type="InterPro" id="IPR014756">
    <property type="entry name" value="Ig_E-set"/>
</dbReference>
<dbReference type="PANTHER" id="PTHR34820:SF4">
    <property type="entry name" value="INNER MEMBRANE PROTEIN YEBZ"/>
    <property type="match status" value="1"/>
</dbReference>
<evidence type="ECO:0000259" key="10">
    <source>
        <dbReference type="Pfam" id="PF04234"/>
    </source>
</evidence>
<sequence>MARSTYTAISQPSGAGRLRSVVKLLLVGILLLLTVGFPQQVLAHASVTESSPAQNEVLQQSPKQIMIRFNEDIQRAYYGITLHRSSSEEVSGIKAYIDPKDGTRLLADLPSALPEDIYTVSWKAISGDGHPVEGAIIFQVGNGAGKSLKDASSVTLDDSRPLSPLLITMRWVQYAAQAIVLGALCLPLFLLPLAARSEMGWLRERRYTWFALSGAVLTVLALAAQLPLRIAWTADIPLSTVGGELGNTFSGTVFGKVWLLQMIAAVIVLLIVLVRQLPGMKPGVQRVLGLSALIVLALGLLAKAFDGHAYAAEIAGVAIAADYLHLLSALLWSGALLALALFLPRIVRDHAGDERRKLYWGVVRRFSWLAMGSVAALLVTGIYGSLIYLPTINALFNTGYGLTLLSKMLLFLVMAGFGGMNYAKARSQKGEIGKDMIWEVLTGFVVLVLAALLVHLSPYAAPLGNGGAPREVQAQVQQVNGYEISLRVPPSRMGMNTFEVMVTDSQGKHVDVEQITMQLHHLDMAMAPTDITITSKDGKDGMYETQGMISMNGNWQVDMTVLTSKLESLQAKFVLKVPGS</sequence>
<keyword evidence="14" id="KW-1185">Reference proteome</keyword>
<feature type="transmembrane region" description="Helical" evidence="9">
    <location>
        <begin position="257"/>
        <end position="275"/>
    </location>
</feature>
<evidence type="ECO:0000313" key="14">
    <source>
        <dbReference type="Proteomes" id="UP001185028"/>
    </source>
</evidence>
<dbReference type="InterPro" id="IPR032694">
    <property type="entry name" value="CopC/D"/>
</dbReference>
<dbReference type="Pfam" id="PF13115">
    <property type="entry name" value="YtkA"/>
    <property type="match status" value="1"/>
</dbReference>
<dbReference type="PANTHER" id="PTHR34820">
    <property type="entry name" value="INNER MEMBRANE PROTEIN YEBZ"/>
    <property type="match status" value="1"/>
</dbReference>
<evidence type="ECO:0000256" key="3">
    <source>
        <dbReference type="ARBA" id="ARBA00022692"/>
    </source>
</evidence>
<protein>
    <submittedName>
        <fullName evidence="13">Copper transport protein</fullName>
    </submittedName>
</protein>
<dbReference type="EMBL" id="JAVDQH010000010">
    <property type="protein sequence ID" value="MDR6244818.1"/>
    <property type="molecule type" value="Genomic_DNA"/>
</dbReference>
<dbReference type="InterPro" id="IPR032693">
    <property type="entry name" value="YtkA-like_dom"/>
</dbReference>
<evidence type="ECO:0000256" key="7">
    <source>
        <dbReference type="ARBA" id="ARBA00023008"/>
    </source>
</evidence>
<evidence type="ECO:0000256" key="2">
    <source>
        <dbReference type="ARBA" id="ARBA00022475"/>
    </source>
</evidence>
<keyword evidence="3 9" id="KW-0812">Transmembrane</keyword>
<dbReference type="RefSeq" id="WP_188774447.1">
    <property type="nucleotide sequence ID" value="NZ_BMMB01000002.1"/>
</dbReference>
<feature type="transmembrane region" description="Helical" evidence="9">
    <location>
        <begin position="287"/>
        <end position="305"/>
    </location>
</feature>
<accession>A0ABU1IZY5</accession>